<comment type="caution">
    <text evidence="2">The sequence shown here is derived from an EMBL/GenBank/DDBJ whole genome shotgun (WGS) entry which is preliminary data.</text>
</comment>
<feature type="compositionally biased region" description="Low complexity" evidence="1">
    <location>
        <begin position="33"/>
        <end position="47"/>
    </location>
</feature>
<accession>A0A843YW54</accession>
<gene>
    <name evidence="2" type="ORF">GEV47_13695</name>
</gene>
<dbReference type="EMBL" id="WINI01000007">
    <property type="protein sequence ID" value="MQR01728.1"/>
    <property type="molecule type" value="Genomic_DNA"/>
</dbReference>
<proteinExistence type="predicted"/>
<keyword evidence="3" id="KW-1185">Reference proteome</keyword>
<dbReference type="AlphaFoldDB" id="A0A843YW54"/>
<feature type="compositionally biased region" description="Polar residues" evidence="1">
    <location>
        <begin position="48"/>
        <end position="67"/>
    </location>
</feature>
<protein>
    <submittedName>
        <fullName evidence="2">Uncharacterized protein</fullName>
    </submittedName>
</protein>
<feature type="region of interest" description="Disordered" evidence="1">
    <location>
        <begin position="25"/>
        <end position="67"/>
    </location>
</feature>
<sequence>MLKAIGYAAQTAQTPLAPFAFERREPGIPLNPRPSRTVTRTVTPFSSGCTHVTSTTKSASQRSPGSR</sequence>
<name>A0A843YW54_9BURK</name>
<evidence type="ECO:0000313" key="2">
    <source>
        <dbReference type="EMBL" id="MQR01728.1"/>
    </source>
</evidence>
<dbReference type="Proteomes" id="UP000451565">
    <property type="component" value="Unassembled WGS sequence"/>
</dbReference>
<organism evidence="2 3">
    <name type="scientific">Glaciimonas soli</name>
    <dbReference type="NCBI Taxonomy" id="2590999"/>
    <lineage>
        <taxon>Bacteria</taxon>
        <taxon>Pseudomonadati</taxon>
        <taxon>Pseudomonadota</taxon>
        <taxon>Betaproteobacteria</taxon>
        <taxon>Burkholderiales</taxon>
        <taxon>Oxalobacteraceae</taxon>
        <taxon>Glaciimonas</taxon>
    </lineage>
</organism>
<reference evidence="2 3" key="1">
    <citation type="submission" date="2019-10" db="EMBL/GenBank/DDBJ databases">
        <title>Glaciimonas soli sp. nov., a psychrophilic bacterium isolated from the forest soil of a high elevation mountain in Taiwan.</title>
        <authorList>
            <person name="Wang L.-T."/>
            <person name="Shieh W.Y."/>
        </authorList>
    </citation>
    <scope>NUCLEOTIDE SEQUENCE [LARGE SCALE GENOMIC DNA]</scope>
    <source>
        <strain evidence="2 3">GS1</strain>
    </source>
</reference>
<evidence type="ECO:0000256" key="1">
    <source>
        <dbReference type="SAM" id="MobiDB-lite"/>
    </source>
</evidence>
<evidence type="ECO:0000313" key="3">
    <source>
        <dbReference type="Proteomes" id="UP000451565"/>
    </source>
</evidence>